<accession>A0ABQ5JSW0</accession>
<dbReference type="Proteomes" id="UP001057375">
    <property type="component" value="Unassembled WGS sequence"/>
</dbReference>
<dbReference type="EMBL" id="BQXS01011588">
    <property type="protein sequence ID" value="GKT14405.1"/>
    <property type="molecule type" value="Genomic_DNA"/>
</dbReference>
<organism evidence="1 2">
    <name type="scientific">Aduncisulcus paluster</name>
    <dbReference type="NCBI Taxonomy" id="2918883"/>
    <lineage>
        <taxon>Eukaryota</taxon>
        <taxon>Metamonada</taxon>
        <taxon>Carpediemonas-like organisms</taxon>
        <taxon>Aduncisulcus</taxon>
    </lineage>
</organism>
<reference evidence="1" key="1">
    <citation type="submission" date="2022-03" db="EMBL/GenBank/DDBJ databases">
        <title>Draft genome sequence of Aduncisulcus paluster, a free-living microaerophilic Fornicata.</title>
        <authorList>
            <person name="Yuyama I."/>
            <person name="Kume K."/>
            <person name="Tamura T."/>
            <person name="Inagaki Y."/>
            <person name="Hashimoto T."/>
        </authorList>
    </citation>
    <scope>NUCLEOTIDE SEQUENCE</scope>
    <source>
        <strain evidence="1">NY0171</strain>
    </source>
</reference>
<evidence type="ECO:0000313" key="1">
    <source>
        <dbReference type="EMBL" id="GKT14405.1"/>
    </source>
</evidence>
<name>A0ABQ5JSW0_9EUKA</name>
<gene>
    <name evidence="1" type="ORF">ADUPG1_010477</name>
</gene>
<proteinExistence type="predicted"/>
<keyword evidence="2" id="KW-1185">Reference proteome</keyword>
<feature type="non-terminal residue" evidence="1">
    <location>
        <position position="237"/>
    </location>
</feature>
<comment type="caution">
    <text evidence="1">The sequence shown here is derived from an EMBL/GenBank/DDBJ whole genome shotgun (WGS) entry which is preliminary data.</text>
</comment>
<sequence>MRMDYPWDDLCPKPSQVRVIKKEKEAEAMILPHNAGLWFSIIPKIVERCPMLLQWEDRMGLEPLKIDDGDALRGERHQEVVKRVWCLGIQWYLDGVKVVKKKKKSVLAVKMGIINLPFEERKLNKWIFEVATVDDTPEAMTEVLEAIKVEMERLQNGTYCGSNLTEKRVFDDVIREEWASVRADKPEISCDDYLAWCTSKGIIPVFFVGIILYMDGVQIDGRGGTALCVRFTLCNFA</sequence>
<evidence type="ECO:0000313" key="2">
    <source>
        <dbReference type="Proteomes" id="UP001057375"/>
    </source>
</evidence>
<protein>
    <submittedName>
        <fullName evidence="1">Uncharacterized protein</fullName>
    </submittedName>
</protein>